<dbReference type="GO" id="GO:0004674">
    <property type="term" value="F:protein serine/threonine kinase activity"/>
    <property type="evidence" value="ECO:0007669"/>
    <property type="project" value="UniProtKB-KW"/>
</dbReference>
<dbReference type="GO" id="GO:0005524">
    <property type="term" value="F:ATP binding"/>
    <property type="evidence" value="ECO:0007669"/>
    <property type="project" value="UniProtKB-UniRule"/>
</dbReference>
<dbReference type="Proteomes" id="UP000002296">
    <property type="component" value="Unassembled WGS sequence"/>
</dbReference>
<feature type="binding site" evidence="3">
    <location>
        <position position="114"/>
    </location>
    <ligand>
        <name>ATP</name>
        <dbReference type="ChEBI" id="CHEBI:30616"/>
    </ligand>
</feature>
<dbReference type="KEGG" id="tcr:506123.30"/>
<keyword evidence="5" id="KW-1133">Transmembrane helix</keyword>
<dbReference type="InterPro" id="IPR008271">
    <property type="entry name" value="Ser/Thr_kinase_AS"/>
</dbReference>
<dbReference type="SMR" id="Q4CYD3"/>
<evidence type="ECO:0000256" key="4">
    <source>
        <dbReference type="RuleBase" id="RU000304"/>
    </source>
</evidence>
<evidence type="ECO:0000259" key="6">
    <source>
        <dbReference type="PROSITE" id="PS50011"/>
    </source>
</evidence>
<evidence type="ECO:0000256" key="5">
    <source>
        <dbReference type="SAM" id="Phobius"/>
    </source>
</evidence>
<dbReference type="InterPro" id="IPR000719">
    <property type="entry name" value="Prot_kinase_dom"/>
</dbReference>
<protein>
    <submittedName>
        <fullName evidence="7">Protein kinase, putative</fullName>
    </submittedName>
</protein>
<feature type="domain" description="Protein kinase" evidence="6">
    <location>
        <begin position="79"/>
        <end position="387"/>
    </location>
</feature>
<dbReference type="SUPFAM" id="SSF56112">
    <property type="entry name" value="Protein kinase-like (PK-like)"/>
    <property type="match status" value="1"/>
</dbReference>
<dbReference type="PROSITE" id="PS00107">
    <property type="entry name" value="PROTEIN_KINASE_ATP"/>
    <property type="match status" value="1"/>
</dbReference>
<comment type="caution">
    <text evidence="7">The sequence shown here is derived from an EMBL/GenBank/DDBJ whole genome shotgun (WGS) entry which is preliminary data.</text>
</comment>
<keyword evidence="2 3" id="KW-0067">ATP-binding</keyword>
<dbReference type="PANTHER" id="PTHR24347">
    <property type="entry name" value="SERINE/THREONINE-PROTEIN KINASE"/>
    <property type="match status" value="1"/>
</dbReference>
<dbReference type="InterPro" id="IPR017441">
    <property type="entry name" value="Protein_kinase_ATP_BS"/>
</dbReference>
<dbReference type="InParanoid" id="Q4CYD3"/>
<comment type="similarity">
    <text evidence="4">Belongs to the protein kinase superfamily.</text>
</comment>
<dbReference type="PROSITE" id="PS50011">
    <property type="entry name" value="PROTEIN_KINASE_DOM"/>
    <property type="match status" value="1"/>
</dbReference>
<sequence>MSVCARCPWRRLWNAVRSFSSFVVLSFFFFLNLCGTWCCVAKEFKVRLRSHTSPSFSLLAMSLFPFREELHINQLYETDDIYDFIGRGTFASVFKAVSLVDGEEVRKGDAVALKVFNKRDLTSEKMRLDVINEVEVLRRINHKNCVRLLDCFHTPLHVVIVMNHVEGAELFKALRDTVFTEAQVRFVAQQLLEALDYLHNVVGVVHRDVKPENILVKPFGNDEFHVTLVDFGLARMLARRGGGHRRLGATRLSLRALPEPTSVESIDSHCDSPLIATPCGTLNYAAPETVKSLTQSGGQLATTPDLLARMDVYAVGTILYVMLVGKLPFRHSGNKMQLVKEMEAGPLFAETQWSSVPREAIDLTKALLFFDPSKRPRAREALQYAWFHPQAAEEEGNGGGGGSSSVGGLDDEGWQLREFMGDREYMKLAFGAMKPPESSFYDNGNSSVGGRCISVPFGSSRSSVKSYFGFCL</sequence>
<keyword evidence="8" id="KW-1185">Reference proteome</keyword>
<dbReference type="eggNOG" id="KOG0583">
    <property type="taxonomic scope" value="Eukaryota"/>
</dbReference>
<organism evidence="7 8">
    <name type="scientific">Trypanosoma cruzi (strain CL Brener)</name>
    <dbReference type="NCBI Taxonomy" id="353153"/>
    <lineage>
        <taxon>Eukaryota</taxon>
        <taxon>Discoba</taxon>
        <taxon>Euglenozoa</taxon>
        <taxon>Kinetoplastea</taxon>
        <taxon>Metakinetoplastina</taxon>
        <taxon>Trypanosomatida</taxon>
        <taxon>Trypanosomatidae</taxon>
        <taxon>Trypanosoma</taxon>
        <taxon>Schizotrypanum</taxon>
    </lineage>
</organism>
<keyword evidence="1 3" id="KW-0547">Nucleotide-binding</keyword>
<feature type="transmembrane region" description="Helical" evidence="5">
    <location>
        <begin position="19"/>
        <end position="40"/>
    </location>
</feature>
<dbReference type="SMART" id="SM00220">
    <property type="entry name" value="S_TKc"/>
    <property type="match status" value="1"/>
</dbReference>
<dbReference type="GeneID" id="3537308"/>
<evidence type="ECO:0000256" key="2">
    <source>
        <dbReference type="ARBA" id="ARBA00022840"/>
    </source>
</evidence>
<dbReference type="Gene3D" id="1.10.510.10">
    <property type="entry name" value="Transferase(Phosphotransferase) domain 1"/>
    <property type="match status" value="1"/>
</dbReference>
<name>Q4CYD3_TRYCC</name>
<evidence type="ECO:0000313" key="8">
    <source>
        <dbReference type="Proteomes" id="UP000002296"/>
    </source>
</evidence>
<keyword evidence="5" id="KW-0812">Transmembrane</keyword>
<dbReference type="RefSeq" id="XP_807134.1">
    <property type="nucleotide sequence ID" value="XM_802041.1"/>
</dbReference>
<dbReference type="STRING" id="353153.Q4CYD3"/>
<dbReference type="AlphaFoldDB" id="Q4CYD3"/>
<dbReference type="Pfam" id="PF00069">
    <property type="entry name" value="Pkinase"/>
    <property type="match status" value="1"/>
</dbReference>
<keyword evidence="4" id="KW-0723">Serine/threonine-protein kinase</keyword>
<dbReference type="InterPro" id="IPR011009">
    <property type="entry name" value="Kinase-like_dom_sf"/>
</dbReference>
<evidence type="ECO:0000256" key="3">
    <source>
        <dbReference type="PROSITE-ProRule" id="PRU10141"/>
    </source>
</evidence>
<reference evidence="7 8" key="1">
    <citation type="journal article" date="2005" name="Science">
        <title>The genome sequence of Trypanosoma cruzi, etiologic agent of Chagas disease.</title>
        <authorList>
            <person name="El-Sayed N.M."/>
            <person name="Myler P.J."/>
            <person name="Bartholomeu D.C."/>
            <person name="Nilsson D."/>
            <person name="Aggarwal G."/>
            <person name="Tran A.N."/>
            <person name="Ghedin E."/>
            <person name="Worthey E.A."/>
            <person name="Delcher A.L."/>
            <person name="Blandin G."/>
            <person name="Westenberger S.J."/>
            <person name="Caler E."/>
            <person name="Cerqueira G.C."/>
            <person name="Branche C."/>
            <person name="Haas B."/>
            <person name="Anupama A."/>
            <person name="Arner E."/>
            <person name="Aslund L."/>
            <person name="Attipoe P."/>
            <person name="Bontempi E."/>
            <person name="Bringaud F."/>
            <person name="Burton P."/>
            <person name="Cadag E."/>
            <person name="Campbell D.A."/>
            <person name="Carrington M."/>
            <person name="Crabtree J."/>
            <person name="Darban H."/>
            <person name="da Silveira J.F."/>
            <person name="de Jong P."/>
            <person name="Edwards K."/>
            <person name="Englund P.T."/>
            <person name="Fazelina G."/>
            <person name="Feldblyum T."/>
            <person name="Ferella M."/>
            <person name="Frasch A.C."/>
            <person name="Gull K."/>
            <person name="Horn D."/>
            <person name="Hou L."/>
            <person name="Huang Y."/>
            <person name="Kindlund E."/>
            <person name="Klingbeil M."/>
            <person name="Kluge S."/>
            <person name="Koo H."/>
            <person name="Lacerda D."/>
            <person name="Levin M.J."/>
            <person name="Lorenzi H."/>
            <person name="Louie T."/>
            <person name="Machado C.R."/>
            <person name="McCulloch R."/>
            <person name="McKenna A."/>
            <person name="Mizuno Y."/>
            <person name="Mottram J.C."/>
            <person name="Nelson S."/>
            <person name="Ochaya S."/>
            <person name="Osoegawa K."/>
            <person name="Pai G."/>
            <person name="Parsons M."/>
            <person name="Pentony M."/>
            <person name="Pettersson U."/>
            <person name="Pop M."/>
            <person name="Ramirez J.L."/>
            <person name="Rinta J."/>
            <person name="Robertson L."/>
            <person name="Salzberg S.L."/>
            <person name="Sanchez D.O."/>
            <person name="Seyler A."/>
            <person name="Sharma R."/>
            <person name="Shetty J."/>
            <person name="Simpson A.J."/>
            <person name="Sisk E."/>
            <person name="Tammi M.T."/>
            <person name="Tarleton R."/>
            <person name="Teixeira S."/>
            <person name="Van Aken S."/>
            <person name="Vogt C."/>
            <person name="Ward P.N."/>
            <person name="Wickstead B."/>
            <person name="Wortman J."/>
            <person name="White O."/>
            <person name="Fraser C.M."/>
            <person name="Stuart K.D."/>
            <person name="Andersson B."/>
        </authorList>
    </citation>
    <scope>NUCLEOTIDE SEQUENCE [LARGE SCALE GENOMIC DNA]</scope>
    <source>
        <strain evidence="7 8">CL Brener</strain>
    </source>
</reference>
<gene>
    <name evidence="7" type="ORF">Tc00.1047053506123.30</name>
</gene>
<dbReference type="PROSITE" id="PS00108">
    <property type="entry name" value="PROTEIN_KINASE_ST"/>
    <property type="match status" value="1"/>
</dbReference>
<keyword evidence="5" id="KW-0472">Membrane</keyword>
<keyword evidence="7" id="KW-0808">Transferase</keyword>
<keyword evidence="7" id="KW-0418">Kinase</keyword>
<dbReference type="PaxDb" id="353153-Q4CYD3"/>
<proteinExistence type="inferred from homology"/>
<evidence type="ECO:0000313" key="7">
    <source>
        <dbReference type="EMBL" id="EAN85283.1"/>
    </source>
</evidence>
<evidence type="ECO:0000256" key="1">
    <source>
        <dbReference type="ARBA" id="ARBA00022741"/>
    </source>
</evidence>
<dbReference type="EMBL" id="AAHK01001460">
    <property type="protein sequence ID" value="EAN85283.1"/>
    <property type="molecule type" value="Genomic_DNA"/>
</dbReference>
<accession>Q4CYD3</accession>